<comment type="caution">
    <text evidence="1">The sequence shown here is derived from an EMBL/GenBank/DDBJ whole genome shotgun (WGS) entry which is preliminary data.</text>
</comment>
<dbReference type="EMBL" id="JABSTQ010011364">
    <property type="protein sequence ID" value="KAG0412251.1"/>
    <property type="molecule type" value="Genomic_DNA"/>
</dbReference>
<keyword evidence="2" id="KW-1185">Reference proteome</keyword>
<organism evidence="1 2">
    <name type="scientific">Ixodes persulcatus</name>
    <name type="common">Taiga tick</name>
    <dbReference type="NCBI Taxonomy" id="34615"/>
    <lineage>
        <taxon>Eukaryota</taxon>
        <taxon>Metazoa</taxon>
        <taxon>Ecdysozoa</taxon>
        <taxon>Arthropoda</taxon>
        <taxon>Chelicerata</taxon>
        <taxon>Arachnida</taxon>
        <taxon>Acari</taxon>
        <taxon>Parasitiformes</taxon>
        <taxon>Ixodida</taxon>
        <taxon>Ixodoidea</taxon>
        <taxon>Ixodidae</taxon>
        <taxon>Ixodinae</taxon>
        <taxon>Ixodes</taxon>
    </lineage>
</organism>
<reference evidence="1 2" key="1">
    <citation type="journal article" date="2020" name="Cell">
        <title>Large-Scale Comparative Analyses of Tick Genomes Elucidate Their Genetic Diversity and Vector Capacities.</title>
        <authorList>
            <consortium name="Tick Genome and Microbiome Consortium (TIGMIC)"/>
            <person name="Jia N."/>
            <person name="Wang J."/>
            <person name="Shi W."/>
            <person name="Du L."/>
            <person name="Sun Y."/>
            <person name="Zhan W."/>
            <person name="Jiang J.F."/>
            <person name="Wang Q."/>
            <person name="Zhang B."/>
            <person name="Ji P."/>
            <person name="Bell-Sakyi L."/>
            <person name="Cui X.M."/>
            <person name="Yuan T.T."/>
            <person name="Jiang B.G."/>
            <person name="Yang W.F."/>
            <person name="Lam T.T."/>
            <person name="Chang Q.C."/>
            <person name="Ding S.J."/>
            <person name="Wang X.J."/>
            <person name="Zhu J.G."/>
            <person name="Ruan X.D."/>
            <person name="Zhao L."/>
            <person name="Wei J.T."/>
            <person name="Ye R.Z."/>
            <person name="Que T.C."/>
            <person name="Du C.H."/>
            <person name="Zhou Y.H."/>
            <person name="Cheng J.X."/>
            <person name="Dai P.F."/>
            <person name="Guo W.B."/>
            <person name="Han X.H."/>
            <person name="Huang E.J."/>
            <person name="Li L.F."/>
            <person name="Wei W."/>
            <person name="Gao Y.C."/>
            <person name="Liu J.Z."/>
            <person name="Shao H.Z."/>
            <person name="Wang X."/>
            <person name="Wang C.C."/>
            <person name="Yang T.C."/>
            <person name="Huo Q.B."/>
            <person name="Li W."/>
            <person name="Chen H.Y."/>
            <person name="Chen S.E."/>
            <person name="Zhou L.G."/>
            <person name="Ni X.B."/>
            <person name="Tian J.H."/>
            <person name="Sheng Y."/>
            <person name="Liu T."/>
            <person name="Pan Y.S."/>
            <person name="Xia L.Y."/>
            <person name="Li J."/>
            <person name="Zhao F."/>
            <person name="Cao W.C."/>
        </authorList>
    </citation>
    <scope>NUCLEOTIDE SEQUENCE [LARGE SCALE GENOMIC DNA]</scope>
    <source>
        <tissue evidence="1">Larvae</tissue>
    </source>
</reference>
<name>A0AC60NYL1_IXOPE</name>
<evidence type="ECO:0000313" key="2">
    <source>
        <dbReference type="Proteomes" id="UP000805193"/>
    </source>
</evidence>
<dbReference type="Proteomes" id="UP000805193">
    <property type="component" value="Unassembled WGS sequence"/>
</dbReference>
<gene>
    <name evidence="1" type="ORF">HPB47_010611</name>
</gene>
<sequence length="165" mass="18280">MLPTSSGLRKATLRTTTSRWMAHTSGQLLLKIPPSSIIVMDNAPYHSVALEKAPASSTWKADIQAWLNKKVISWSADLVRAEPLELSKKVNAPALYTGLTAWWLPAATKSCDCLREFNPIGLVWTKVKDCVVSKNKLITLQEIERLLPEALASVIQGLAKLLYLR</sequence>
<proteinExistence type="predicted"/>
<accession>A0AC60NYL1</accession>
<evidence type="ECO:0000313" key="1">
    <source>
        <dbReference type="EMBL" id="KAG0412251.1"/>
    </source>
</evidence>
<protein>
    <submittedName>
        <fullName evidence="1">Uncharacterized protein</fullName>
    </submittedName>
</protein>